<dbReference type="EMBL" id="JNGI01000027">
    <property type="protein sequence ID" value="KNC94393.1"/>
    <property type="molecule type" value="Genomic_DNA"/>
</dbReference>
<evidence type="ECO:0000313" key="8">
    <source>
        <dbReference type="EMBL" id="KNC94393.1"/>
    </source>
</evidence>
<reference evidence="8 9" key="1">
    <citation type="journal article" date="2015" name="Appl. Environ. Microbiol.">
        <title>The Enterobacterium Trabulsiella odontotermitis Presents Novel Adaptations Related to Its Association with Fungus-Growing Termites.</title>
        <authorList>
            <person name="Sapountzis P."/>
            <person name="Gruntjes T."/>
            <person name="Otani S."/>
            <person name="Estevez J."/>
            <person name="da Costa R.R."/>
            <person name="Plunkett G.3rd."/>
            <person name="Perna N.T."/>
            <person name="Poulsen M."/>
        </authorList>
    </citation>
    <scope>NUCLEOTIDE SEQUENCE [LARGE SCALE GENOMIC DNA]</scope>
    <source>
        <strain evidence="8 9">12</strain>
    </source>
</reference>
<evidence type="ECO:0000256" key="1">
    <source>
        <dbReference type="ARBA" id="ARBA00007074"/>
    </source>
</evidence>
<dbReference type="PANTHER" id="PTHR47360:SF1">
    <property type="entry name" value="ENDOPEPTIDASE NLPC-RELATED"/>
    <property type="match status" value="1"/>
</dbReference>
<organism evidence="8 9">
    <name type="scientific">Trabulsiella odontotermitis</name>
    <dbReference type="NCBI Taxonomy" id="379893"/>
    <lineage>
        <taxon>Bacteria</taxon>
        <taxon>Pseudomonadati</taxon>
        <taxon>Pseudomonadota</taxon>
        <taxon>Gammaproteobacteria</taxon>
        <taxon>Enterobacterales</taxon>
        <taxon>Enterobacteriaceae</taxon>
        <taxon>Trabulsiella</taxon>
    </lineage>
</organism>
<name>A0A0L0H0X4_9ENTR</name>
<keyword evidence="3 6" id="KW-0732">Signal</keyword>
<feature type="domain" description="NlpC/P60" evidence="7">
    <location>
        <begin position="49"/>
        <end position="170"/>
    </location>
</feature>
<evidence type="ECO:0000256" key="4">
    <source>
        <dbReference type="ARBA" id="ARBA00022801"/>
    </source>
</evidence>
<dbReference type="Gene3D" id="3.90.1720.10">
    <property type="entry name" value="endopeptidase domain like (from Nostoc punctiforme)"/>
    <property type="match status" value="1"/>
</dbReference>
<dbReference type="GO" id="GO:0006508">
    <property type="term" value="P:proteolysis"/>
    <property type="evidence" value="ECO:0007669"/>
    <property type="project" value="UniProtKB-KW"/>
</dbReference>
<dbReference type="PATRIC" id="fig|379893.4.peg.2952"/>
<proteinExistence type="inferred from homology"/>
<dbReference type="OrthoDB" id="9807055at2"/>
<dbReference type="GO" id="GO:0008234">
    <property type="term" value="F:cysteine-type peptidase activity"/>
    <property type="evidence" value="ECO:0007669"/>
    <property type="project" value="UniProtKB-KW"/>
</dbReference>
<sequence length="173" mass="19476">MYFKKLIPAMVVIATSLLAGNACAFNMPSEFSSLEKYHPSMNTLPSPKGNIKSKILSQYAKWKGTQYRWGGQSRSGIDCSALMQKIFRGSLQMELPRTTGEQIKGGYRITQRDLQPGDLVFFKTSPDDRHVGVYIGQDKFIHASKSQGVTVSELSDSYWQAHYETARRITENV</sequence>
<dbReference type="InterPro" id="IPR000064">
    <property type="entry name" value="NLP_P60_dom"/>
</dbReference>
<keyword evidence="9" id="KW-1185">Reference proteome</keyword>
<feature type="chain" id="PRO_5005539738" evidence="6">
    <location>
        <begin position="25"/>
        <end position="173"/>
    </location>
</feature>
<feature type="signal peptide" evidence="6">
    <location>
        <begin position="1"/>
        <end position="24"/>
    </location>
</feature>
<keyword evidence="5" id="KW-0788">Thiol protease</keyword>
<accession>A0A0L0H0X4</accession>
<evidence type="ECO:0000256" key="5">
    <source>
        <dbReference type="ARBA" id="ARBA00022807"/>
    </source>
</evidence>
<evidence type="ECO:0000256" key="2">
    <source>
        <dbReference type="ARBA" id="ARBA00022670"/>
    </source>
</evidence>
<dbReference type="InterPro" id="IPR038765">
    <property type="entry name" value="Papain-like_cys_pep_sf"/>
</dbReference>
<dbReference type="PANTHER" id="PTHR47360">
    <property type="entry name" value="MUREIN DD-ENDOPEPTIDASE MEPS/MUREIN LD-CARBOXYPEPTIDASE"/>
    <property type="match status" value="1"/>
</dbReference>
<evidence type="ECO:0000313" key="9">
    <source>
        <dbReference type="Proteomes" id="UP000037393"/>
    </source>
</evidence>
<keyword evidence="4 8" id="KW-0378">Hydrolase</keyword>
<keyword evidence="2" id="KW-0645">Protease</keyword>
<evidence type="ECO:0000259" key="7">
    <source>
        <dbReference type="PROSITE" id="PS51935"/>
    </source>
</evidence>
<comment type="similarity">
    <text evidence="1">Belongs to the peptidase C40 family.</text>
</comment>
<dbReference type="PROSITE" id="PS51935">
    <property type="entry name" value="NLPC_P60"/>
    <property type="match status" value="1"/>
</dbReference>
<dbReference type="InterPro" id="IPR052062">
    <property type="entry name" value="Murein_DD/LD_carboxypeptidase"/>
</dbReference>
<dbReference type="Pfam" id="PF00877">
    <property type="entry name" value="NLPC_P60"/>
    <property type="match status" value="1"/>
</dbReference>
<comment type="caution">
    <text evidence="8">The sequence shown here is derived from an EMBL/GenBank/DDBJ whole genome shotgun (WGS) entry which is preliminary data.</text>
</comment>
<dbReference type="RefSeq" id="WP_049856430.1">
    <property type="nucleotide sequence ID" value="NZ_JNGI01000027.1"/>
</dbReference>
<gene>
    <name evidence="8" type="ORF">GM31_14525</name>
</gene>
<dbReference type="Proteomes" id="UP000037393">
    <property type="component" value="Unassembled WGS sequence"/>
</dbReference>
<evidence type="ECO:0000256" key="3">
    <source>
        <dbReference type="ARBA" id="ARBA00022729"/>
    </source>
</evidence>
<dbReference type="AlphaFoldDB" id="A0A0L0H0X4"/>
<dbReference type="SUPFAM" id="SSF54001">
    <property type="entry name" value="Cysteine proteinases"/>
    <property type="match status" value="1"/>
</dbReference>
<evidence type="ECO:0000256" key="6">
    <source>
        <dbReference type="SAM" id="SignalP"/>
    </source>
</evidence>
<dbReference type="STRING" id="379893.GCA_001297775_02413"/>
<protein>
    <submittedName>
        <fullName evidence="8">Glycoside hydrolase</fullName>
    </submittedName>
</protein>